<evidence type="ECO:0000313" key="10">
    <source>
        <dbReference type="Proteomes" id="UP000774570"/>
    </source>
</evidence>
<dbReference type="PROSITE" id="PS51379">
    <property type="entry name" value="4FE4S_FER_2"/>
    <property type="match status" value="2"/>
</dbReference>
<keyword evidence="7" id="KW-0411">Iron-sulfur</keyword>
<dbReference type="PANTHER" id="PTHR43687:SF6">
    <property type="entry name" value="L-ASPARTATE SEMIALDEHYDE SULFURTRANSFERASE IRON-SULFUR SUBUNIT"/>
    <property type="match status" value="1"/>
</dbReference>
<sequence length="117" mass="12185">MIEVVRAGACVACDICIKVCPTDVFERGADGVPVIARQPDCQTCFMCEANCPTDALYVAPLSGPAPAGSPQADQAALEEAGAFGAYRELIGWGGGRTPGSRLDRNHVFTAMLERGGP</sequence>
<dbReference type="PANTHER" id="PTHR43687">
    <property type="entry name" value="ADENYLYLSULFATE REDUCTASE, BETA SUBUNIT"/>
    <property type="match status" value="1"/>
</dbReference>
<dbReference type="InterPro" id="IPR017896">
    <property type="entry name" value="4Fe4S_Fe-S-bd"/>
</dbReference>
<dbReference type="Proteomes" id="UP000774570">
    <property type="component" value="Unassembled WGS sequence"/>
</dbReference>
<feature type="domain" description="4Fe-4S ferredoxin-type" evidence="8">
    <location>
        <begin position="31"/>
        <end position="61"/>
    </location>
</feature>
<evidence type="ECO:0000256" key="4">
    <source>
        <dbReference type="ARBA" id="ARBA00022737"/>
    </source>
</evidence>
<keyword evidence="2" id="KW-0004">4Fe-4S</keyword>
<keyword evidence="3" id="KW-0479">Metal-binding</keyword>
<evidence type="ECO:0000259" key="8">
    <source>
        <dbReference type="PROSITE" id="PS51379"/>
    </source>
</evidence>
<proteinExistence type="predicted"/>
<keyword evidence="1" id="KW-0813">Transport</keyword>
<protein>
    <submittedName>
        <fullName evidence="9">Ferredoxin family protein</fullName>
    </submittedName>
</protein>
<reference evidence="9 10" key="1">
    <citation type="submission" date="2021-07" db="EMBL/GenBank/DDBJ databases">
        <title>Actinomadura sp. PM05-2 isolated from lichen.</title>
        <authorList>
            <person name="Somphong A."/>
            <person name="Phongsopitanun W."/>
            <person name="Tanasupawat S."/>
            <person name="Peongsungnone V."/>
        </authorList>
    </citation>
    <scope>NUCLEOTIDE SEQUENCE [LARGE SCALE GENOMIC DNA]</scope>
    <source>
        <strain evidence="9 10">PM05-2</strain>
    </source>
</reference>
<dbReference type="Pfam" id="PF13187">
    <property type="entry name" value="Fer4_9"/>
    <property type="match status" value="1"/>
</dbReference>
<keyword evidence="6" id="KW-0408">Iron</keyword>
<evidence type="ECO:0000256" key="6">
    <source>
        <dbReference type="ARBA" id="ARBA00023004"/>
    </source>
</evidence>
<dbReference type="Gene3D" id="3.30.70.20">
    <property type="match status" value="1"/>
</dbReference>
<organism evidence="9 10">
    <name type="scientific">Actinomadura parmotrematis</name>
    <dbReference type="NCBI Taxonomy" id="2864039"/>
    <lineage>
        <taxon>Bacteria</taxon>
        <taxon>Bacillati</taxon>
        <taxon>Actinomycetota</taxon>
        <taxon>Actinomycetes</taxon>
        <taxon>Streptosporangiales</taxon>
        <taxon>Thermomonosporaceae</taxon>
        <taxon>Actinomadura</taxon>
    </lineage>
</organism>
<dbReference type="RefSeq" id="WP_220169864.1">
    <property type="nucleotide sequence ID" value="NZ_JAIBOA010000025.1"/>
</dbReference>
<keyword evidence="4" id="KW-0677">Repeat</keyword>
<dbReference type="PROSITE" id="PS00198">
    <property type="entry name" value="4FE4S_FER_1"/>
    <property type="match status" value="2"/>
</dbReference>
<keyword evidence="10" id="KW-1185">Reference proteome</keyword>
<comment type="caution">
    <text evidence="9">The sequence shown here is derived from an EMBL/GenBank/DDBJ whole genome shotgun (WGS) entry which is preliminary data.</text>
</comment>
<evidence type="ECO:0000256" key="7">
    <source>
        <dbReference type="ARBA" id="ARBA00023014"/>
    </source>
</evidence>
<gene>
    <name evidence="9" type="ORF">K1Y72_29955</name>
</gene>
<dbReference type="InterPro" id="IPR050572">
    <property type="entry name" value="Fe-S_Ferredoxin"/>
</dbReference>
<dbReference type="InterPro" id="IPR017900">
    <property type="entry name" value="4Fe4S_Fe_S_CS"/>
</dbReference>
<name>A0ABS7G2R4_9ACTN</name>
<evidence type="ECO:0000313" key="9">
    <source>
        <dbReference type="EMBL" id="MBW8486625.1"/>
    </source>
</evidence>
<dbReference type="SUPFAM" id="SSF54862">
    <property type="entry name" value="4Fe-4S ferredoxins"/>
    <property type="match status" value="1"/>
</dbReference>
<evidence type="ECO:0000256" key="5">
    <source>
        <dbReference type="ARBA" id="ARBA00022982"/>
    </source>
</evidence>
<evidence type="ECO:0000256" key="2">
    <source>
        <dbReference type="ARBA" id="ARBA00022485"/>
    </source>
</evidence>
<accession>A0ABS7G2R4</accession>
<dbReference type="EMBL" id="JAIBOA010000025">
    <property type="protein sequence ID" value="MBW8486625.1"/>
    <property type="molecule type" value="Genomic_DNA"/>
</dbReference>
<keyword evidence="5" id="KW-0249">Electron transport</keyword>
<evidence type="ECO:0000256" key="3">
    <source>
        <dbReference type="ARBA" id="ARBA00022723"/>
    </source>
</evidence>
<feature type="domain" description="4Fe-4S ferredoxin-type" evidence="8">
    <location>
        <begin position="1"/>
        <end position="30"/>
    </location>
</feature>
<evidence type="ECO:0000256" key="1">
    <source>
        <dbReference type="ARBA" id="ARBA00022448"/>
    </source>
</evidence>